<evidence type="ECO:0000259" key="1">
    <source>
        <dbReference type="Pfam" id="PF03992"/>
    </source>
</evidence>
<dbReference type="RefSeq" id="WP_380043780.1">
    <property type="nucleotide sequence ID" value="NZ_JBHLTC010000002.1"/>
</dbReference>
<dbReference type="Gene3D" id="3.30.70.100">
    <property type="match status" value="1"/>
</dbReference>
<dbReference type="GO" id="GO:0004497">
    <property type="term" value="F:monooxygenase activity"/>
    <property type="evidence" value="ECO:0007669"/>
    <property type="project" value="UniProtKB-KW"/>
</dbReference>
<proteinExistence type="predicted"/>
<organism evidence="2 3">
    <name type="scientific">Kribbella deserti</name>
    <dbReference type="NCBI Taxonomy" id="1926257"/>
    <lineage>
        <taxon>Bacteria</taxon>
        <taxon>Bacillati</taxon>
        <taxon>Actinomycetota</taxon>
        <taxon>Actinomycetes</taxon>
        <taxon>Propionibacteriales</taxon>
        <taxon>Kribbellaceae</taxon>
        <taxon>Kribbella</taxon>
    </lineage>
</organism>
<accession>A0ABV6QEM7</accession>
<dbReference type="Pfam" id="PF03992">
    <property type="entry name" value="ABM"/>
    <property type="match status" value="1"/>
</dbReference>
<dbReference type="InterPro" id="IPR007138">
    <property type="entry name" value="ABM_dom"/>
</dbReference>
<dbReference type="EC" id="1.14.-.-" evidence="2"/>
<sequence length="103" mass="11985">MIVRIWRGWVHTDKAEEYIRYVEETGMAEYRKTPGNHDAQLLSRDLGDGRTELLTLSWWTDLDAIRAFAGDDLERAKYYPEDEGYLIDQELTVQHFTVAPPAP</sequence>
<name>A0ABV6QEM7_9ACTN</name>
<gene>
    <name evidence="2" type="ORF">ACFFGN_03395</name>
</gene>
<keyword evidence="3" id="KW-1185">Reference proteome</keyword>
<dbReference type="InterPro" id="IPR011008">
    <property type="entry name" value="Dimeric_a/b-barrel"/>
</dbReference>
<keyword evidence="2" id="KW-0560">Oxidoreductase</keyword>
<feature type="domain" description="ABM" evidence="1">
    <location>
        <begin position="1"/>
        <end position="69"/>
    </location>
</feature>
<reference evidence="2 3" key="1">
    <citation type="submission" date="2024-09" db="EMBL/GenBank/DDBJ databases">
        <authorList>
            <person name="Sun Q."/>
            <person name="Mori K."/>
        </authorList>
    </citation>
    <scope>NUCLEOTIDE SEQUENCE [LARGE SCALE GENOMIC DNA]</scope>
    <source>
        <strain evidence="2 3">CGMCC 1.15906</strain>
    </source>
</reference>
<dbReference type="SUPFAM" id="SSF54909">
    <property type="entry name" value="Dimeric alpha+beta barrel"/>
    <property type="match status" value="1"/>
</dbReference>
<evidence type="ECO:0000313" key="2">
    <source>
        <dbReference type="EMBL" id="MFC0623090.1"/>
    </source>
</evidence>
<comment type="caution">
    <text evidence="2">The sequence shown here is derived from an EMBL/GenBank/DDBJ whole genome shotgun (WGS) entry which is preliminary data.</text>
</comment>
<dbReference type="Proteomes" id="UP001589890">
    <property type="component" value="Unassembled WGS sequence"/>
</dbReference>
<protein>
    <submittedName>
        <fullName evidence="2">Antibiotic biosynthesis monooxygenase family protein</fullName>
        <ecNumber evidence="2">1.14.-.-</ecNumber>
    </submittedName>
</protein>
<dbReference type="EMBL" id="JBHLTC010000002">
    <property type="protein sequence ID" value="MFC0623090.1"/>
    <property type="molecule type" value="Genomic_DNA"/>
</dbReference>
<evidence type="ECO:0000313" key="3">
    <source>
        <dbReference type="Proteomes" id="UP001589890"/>
    </source>
</evidence>
<keyword evidence="2" id="KW-0503">Monooxygenase</keyword>